<dbReference type="HOGENOM" id="CLU_1454391_0_0_1"/>
<keyword evidence="1" id="KW-0560">Oxidoreductase</keyword>
<dbReference type="OrthoDB" id="416253at2759"/>
<sequence length="186" mass="20256">MSPPAHFKLNPGALIPAVGLGTWKSEPGEVARALAHALKTGYRHIDAALGVPREEIFITSKLWNTHQPNIKEGLQKTLDALGVDCLDLYNETSDLLPVNPDGTRAVDRSWDQSETWRQMEDFYKSGKAKAIGVANWSIPYLEELLADEVTRAIVRGRVAQDALEIGHAGNLGGHWNAAEGGGHDDV</sequence>
<dbReference type="InterPro" id="IPR036812">
    <property type="entry name" value="NAD(P)_OxRdtase_dom_sf"/>
</dbReference>
<evidence type="ECO:0000313" key="4">
    <source>
        <dbReference type="Proteomes" id="UP000000560"/>
    </source>
</evidence>
<proteinExistence type="predicted"/>
<dbReference type="OMA" id="WRQMEDF"/>
<protein>
    <recommendedName>
        <fullName evidence="2">NADP-dependent oxidoreductase domain-containing protein</fullName>
    </recommendedName>
</protein>
<dbReference type="GO" id="GO:0016491">
    <property type="term" value="F:oxidoreductase activity"/>
    <property type="evidence" value="ECO:0007669"/>
    <property type="project" value="UniProtKB-KW"/>
</dbReference>
<dbReference type="PANTHER" id="PTHR11732">
    <property type="entry name" value="ALDO/KETO REDUCTASE"/>
    <property type="match status" value="1"/>
</dbReference>
<dbReference type="InterPro" id="IPR023210">
    <property type="entry name" value="NADP_OxRdtase_dom"/>
</dbReference>
<organism evidence="3 4">
    <name type="scientific">Emericella nidulans (strain FGSC A4 / ATCC 38163 / CBS 112.46 / NRRL 194 / M139)</name>
    <name type="common">Aspergillus nidulans</name>
    <dbReference type="NCBI Taxonomy" id="227321"/>
    <lineage>
        <taxon>Eukaryota</taxon>
        <taxon>Fungi</taxon>
        <taxon>Dikarya</taxon>
        <taxon>Ascomycota</taxon>
        <taxon>Pezizomycotina</taxon>
        <taxon>Eurotiomycetes</taxon>
        <taxon>Eurotiomycetidae</taxon>
        <taxon>Eurotiales</taxon>
        <taxon>Aspergillaceae</taxon>
        <taxon>Aspergillus</taxon>
        <taxon>Aspergillus subgen. Nidulantes</taxon>
    </lineage>
</organism>
<dbReference type="Pfam" id="PF00248">
    <property type="entry name" value="Aldo_ket_red"/>
    <property type="match status" value="1"/>
</dbReference>
<feature type="domain" description="NADP-dependent oxidoreductase" evidence="2">
    <location>
        <begin position="51"/>
        <end position="151"/>
    </location>
</feature>
<dbReference type="eggNOG" id="KOG1577">
    <property type="taxonomic scope" value="Eukaryota"/>
</dbReference>
<dbReference type="EMBL" id="BN001301">
    <property type="protein sequence ID" value="CBF70192.1"/>
    <property type="molecule type" value="Genomic_DNA"/>
</dbReference>
<dbReference type="Proteomes" id="UP000000560">
    <property type="component" value="Chromosome I"/>
</dbReference>
<dbReference type="RefSeq" id="XP_663700.1">
    <property type="nucleotide sequence ID" value="XM_658608.1"/>
</dbReference>
<name>Q5B034_EMENI</name>
<reference evidence="4" key="2">
    <citation type="journal article" date="2009" name="Fungal Genet. Biol.">
        <title>The 2008 update of the Aspergillus nidulans genome annotation: a community effort.</title>
        <authorList>
            <person name="Wortman J.R."/>
            <person name="Gilsenan J.M."/>
            <person name="Joardar V."/>
            <person name="Deegan J."/>
            <person name="Clutterbuck J."/>
            <person name="Andersen M.R."/>
            <person name="Archer D."/>
            <person name="Bencina M."/>
            <person name="Braus G."/>
            <person name="Coutinho P."/>
            <person name="von Dohren H."/>
            <person name="Doonan J."/>
            <person name="Driessen A.J."/>
            <person name="Durek P."/>
            <person name="Espeso E."/>
            <person name="Fekete E."/>
            <person name="Flipphi M."/>
            <person name="Estrada C.G."/>
            <person name="Geysens S."/>
            <person name="Goldman G."/>
            <person name="de Groot P.W."/>
            <person name="Hansen K."/>
            <person name="Harris S.D."/>
            <person name="Heinekamp T."/>
            <person name="Helmstaedt K."/>
            <person name="Henrissat B."/>
            <person name="Hofmann G."/>
            <person name="Homan T."/>
            <person name="Horio T."/>
            <person name="Horiuchi H."/>
            <person name="James S."/>
            <person name="Jones M."/>
            <person name="Karaffa L."/>
            <person name="Karanyi Z."/>
            <person name="Kato M."/>
            <person name="Keller N."/>
            <person name="Kelly D.E."/>
            <person name="Kiel J.A."/>
            <person name="Kim J.M."/>
            <person name="van der Klei I.J."/>
            <person name="Klis F.M."/>
            <person name="Kovalchuk A."/>
            <person name="Krasevec N."/>
            <person name="Kubicek C.P."/>
            <person name="Liu B."/>
            <person name="Maccabe A."/>
            <person name="Meyer V."/>
            <person name="Mirabito P."/>
            <person name="Miskei M."/>
            <person name="Mos M."/>
            <person name="Mullins J."/>
            <person name="Nelson D.R."/>
            <person name="Nielsen J."/>
            <person name="Oakley B.R."/>
            <person name="Osmani S.A."/>
            <person name="Pakula T."/>
            <person name="Paszewski A."/>
            <person name="Paulsen I."/>
            <person name="Pilsyk S."/>
            <person name="Pocsi I."/>
            <person name="Punt P.J."/>
            <person name="Ram A.F."/>
            <person name="Ren Q."/>
            <person name="Robellet X."/>
            <person name="Robson G."/>
            <person name="Seiboth B."/>
            <person name="van Solingen P."/>
            <person name="Specht T."/>
            <person name="Sun J."/>
            <person name="Taheri-Talesh N."/>
            <person name="Takeshita N."/>
            <person name="Ussery D."/>
            <person name="vanKuyk P.A."/>
            <person name="Visser H."/>
            <person name="van de Vondervoort P.J."/>
            <person name="de Vries R.P."/>
            <person name="Walton J."/>
            <person name="Xiang X."/>
            <person name="Xiong Y."/>
            <person name="Zeng A.P."/>
            <person name="Brandt B.W."/>
            <person name="Cornell M.J."/>
            <person name="van den Hondel C.A."/>
            <person name="Visser J."/>
            <person name="Oliver S.G."/>
            <person name="Turner G."/>
        </authorList>
    </citation>
    <scope>GENOME REANNOTATION</scope>
    <source>
        <strain evidence="4">FGSC A4 / ATCC 38163 / CBS 112.46 / NRRL 194 / M139</strain>
    </source>
</reference>
<gene>
    <name evidence="3" type="ORF">ANIA_06096</name>
</gene>
<dbReference type="AlphaFoldDB" id="Q5B034"/>
<dbReference type="PRINTS" id="PR00069">
    <property type="entry name" value="ALDKETRDTASE"/>
</dbReference>
<dbReference type="InterPro" id="IPR020471">
    <property type="entry name" value="AKR"/>
</dbReference>
<evidence type="ECO:0000313" key="3">
    <source>
        <dbReference type="EMBL" id="CBF70192.1"/>
    </source>
</evidence>
<dbReference type="STRING" id="227321.Q5B034"/>
<evidence type="ECO:0000259" key="2">
    <source>
        <dbReference type="Pfam" id="PF00248"/>
    </source>
</evidence>
<evidence type="ECO:0000256" key="1">
    <source>
        <dbReference type="ARBA" id="ARBA00023002"/>
    </source>
</evidence>
<accession>Q5B034</accession>
<dbReference type="InParanoid" id="Q5B034"/>
<keyword evidence="4" id="KW-1185">Reference proteome</keyword>
<dbReference type="GeneID" id="2870772"/>
<dbReference type="KEGG" id="ani:ANIA_06096"/>
<dbReference type="Gene3D" id="3.20.20.100">
    <property type="entry name" value="NADP-dependent oxidoreductase domain"/>
    <property type="match status" value="1"/>
</dbReference>
<accession>C8V2L0</accession>
<reference evidence="4" key="1">
    <citation type="journal article" date="2005" name="Nature">
        <title>Sequencing of Aspergillus nidulans and comparative analysis with A. fumigatus and A. oryzae.</title>
        <authorList>
            <person name="Galagan J.E."/>
            <person name="Calvo S.E."/>
            <person name="Cuomo C."/>
            <person name="Ma L.J."/>
            <person name="Wortman J.R."/>
            <person name="Batzoglou S."/>
            <person name="Lee S.I."/>
            <person name="Basturkmen M."/>
            <person name="Spevak C.C."/>
            <person name="Clutterbuck J."/>
            <person name="Kapitonov V."/>
            <person name="Jurka J."/>
            <person name="Scazzocchio C."/>
            <person name="Farman M."/>
            <person name="Butler J."/>
            <person name="Purcell S."/>
            <person name="Harris S."/>
            <person name="Braus G.H."/>
            <person name="Draht O."/>
            <person name="Busch S."/>
            <person name="D'Enfert C."/>
            <person name="Bouchier C."/>
            <person name="Goldman G.H."/>
            <person name="Bell-Pedersen D."/>
            <person name="Griffiths-Jones S."/>
            <person name="Doonan J.H."/>
            <person name="Yu J."/>
            <person name="Vienken K."/>
            <person name="Pain A."/>
            <person name="Freitag M."/>
            <person name="Selker E.U."/>
            <person name="Archer D.B."/>
            <person name="Penalva M.A."/>
            <person name="Oakley B.R."/>
            <person name="Momany M."/>
            <person name="Tanaka T."/>
            <person name="Kumagai T."/>
            <person name="Asai K."/>
            <person name="Machida M."/>
            <person name="Nierman W.C."/>
            <person name="Denning D.W."/>
            <person name="Caddick M."/>
            <person name="Hynes M."/>
            <person name="Paoletti M."/>
            <person name="Fischer R."/>
            <person name="Miller B."/>
            <person name="Dyer P."/>
            <person name="Sachs M.S."/>
            <person name="Osmani S.A."/>
            <person name="Birren B.W."/>
        </authorList>
    </citation>
    <scope>NUCLEOTIDE SEQUENCE [LARGE SCALE GENOMIC DNA]</scope>
    <source>
        <strain evidence="4">FGSC A4 / ATCC 38163 / CBS 112.46 / NRRL 194 / M139</strain>
    </source>
</reference>
<dbReference type="SUPFAM" id="SSF51430">
    <property type="entry name" value="NAD(P)-linked oxidoreductase"/>
    <property type="match status" value="1"/>
</dbReference>